<evidence type="ECO:0000313" key="3">
    <source>
        <dbReference type="Proteomes" id="UP000199296"/>
    </source>
</evidence>
<accession>A0A1G7VAL6</accession>
<dbReference type="Proteomes" id="UP000199296">
    <property type="component" value="Unassembled WGS sequence"/>
</dbReference>
<gene>
    <name evidence="2" type="ORF">SAMN04488027_103181</name>
</gene>
<proteinExistence type="predicted"/>
<evidence type="ECO:0000256" key="1">
    <source>
        <dbReference type="SAM" id="Phobius"/>
    </source>
</evidence>
<evidence type="ECO:0000313" key="2">
    <source>
        <dbReference type="EMBL" id="SDG56591.1"/>
    </source>
</evidence>
<dbReference type="EMBL" id="FNCW01000003">
    <property type="protein sequence ID" value="SDG56591.1"/>
    <property type="molecule type" value="Genomic_DNA"/>
</dbReference>
<keyword evidence="3" id="KW-1185">Reference proteome</keyword>
<sequence length="178" mass="20064">MIQFLPPINFIYETLIAYLTKIFYLILKDIIKIIEHMRTEILKLLTTGKELNKQITDNYSDVLSQNILETAKHSLNSDLPNKVNAFLSILNMVENGEKFTPVDSIDDAISLFENKDIQKSIDKTSENNDLTGISPLREKAFPLSEVLSNALNGMESSVQLLSAQIQLGESLKRRGGYS</sequence>
<protein>
    <submittedName>
        <fullName evidence="2">Uncharacterized protein</fullName>
    </submittedName>
</protein>
<reference evidence="2 3" key="1">
    <citation type="submission" date="2016-10" db="EMBL/GenBank/DDBJ databases">
        <authorList>
            <person name="de Groot N.N."/>
        </authorList>
    </citation>
    <scope>NUCLEOTIDE SEQUENCE [LARGE SCALE GENOMIC DNA]</scope>
    <source>
        <strain evidence="2 3">DSM 19803</strain>
    </source>
</reference>
<keyword evidence="1" id="KW-0812">Transmembrane</keyword>
<feature type="transmembrane region" description="Helical" evidence="1">
    <location>
        <begin position="6"/>
        <end position="27"/>
    </location>
</feature>
<keyword evidence="1" id="KW-0472">Membrane</keyword>
<keyword evidence="1" id="KW-1133">Transmembrane helix</keyword>
<name>A0A1G7VAL6_9FLAO</name>
<organism evidence="2 3">
    <name type="scientific">Psychroflexus sediminis</name>
    <dbReference type="NCBI Taxonomy" id="470826"/>
    <lineage>
        <taxon>Bacteria</taxon>
        <taxon>Pseudomonadati</taxon>
        <taxon>Bacteroidota</taxon>
        <taxon>Flavobacteriia</taxon>
        <taxon>Flavobacteriales</taxon>
        <taxon>Flavobacteriaceae</taxon>
        <taxon>Psychroflexus</taxon>
    </lineage>
</organism>
<dbReference type="AlphaFoldDB" id="A0A1G7VAL6"/>